<reference evidence="1 2" key="1">
    <citation type="journal article" date="2022" name="Gigascience">
        <title>A chromosome-level genome assembly and annotation of the desert horned lizard, Phrynosoma platyrhinos, provides insight into chromosomal rearrangements among reptiles.</title>
        <authorList>
            <person name="Koochekian N."/>
            <person name="Ascanio A."/>
            <person name="Farleigh K."/>
            <person name="Card D.C."/>
            <person name="Schield D.R."/>
            <person name="Castoe T.A."/>
            <person name="Jezkova T."/>
        </authorList>
    </citation>
    <scope>NUCLEOTIDE SEQUENCE [LARGE SCALE GENOMIC DNA]</scope>
    <source>
        <strain evidence="1">NK-2021</strain>
    </source>
</reference>
<proteinExistence type="predicted"/>
<comment type="caution">
    <text evidence="1">The sequence shown here is derived from an EMBL/GenBank/DDBJ whole genome shotgun (WGS) entry which is preliminary data.</text>
</comment>
<gene>
    <name evidence="1" type="ORF">JD844_013610</name>
</gene>
<protein>
    <recommendedName>
        <fullName evidence="3">Prolactin receptor</fullName>
    </recommendedName>
</protein>
<evidence type="ECO:0000313" key="2">
    <source>
        <dbReference type="Proteomes" id="UP000826234"/>
    </source>
</evidence>
<evidence type="ECO:0000313" key="1">
    <source>
        <dbReference type="EMBL" id="KAH0630520.1"/>
    </source>
</evidence>
<dbReference type="Proteomes" id="UP000826234">
    <property type="component" value="Unassembled WGS sequence"/>
</dbReference>
<accession>A0ABQ7TL26</accession>
<sequence length="115" mass="12406">MEQGEALGKLKAEQAEQDGGYIEKVNLECILPALDGMSTVAALELALVKPDLVSWPEQKPCLPDQLVLEKMDAPSQPNAGFPEVTVKLEQEEVPCGLLKQEPKTFTDISSGEVNG</sequence>
<name>A0ABQ7TL26_PHRPL</name>
<keyword evidence="2" id="KW-1185">Reference proteome</keyword>
<evidence type="ECO:0008006" key="3">
    <source>
        <dbReference type="Google" id="ProtNLM"/>
    </source>
</evidence>
<dbReference type="EMBL" id="JAIPUX010000439">
    <property type="protein sequence ID" value="KAH0630520.1"/>
    <property type="molecule type" value="Genomic_DNA"/>
</dbReference>
<organism evidence="1 2">
    <name type="scientific">Phrynosoma platyrhinos</name>
    <name type="common">Desert horned lizard</name>
    <dbReference type="NCBI Taxonomy" id="52577"/>
    <lineage>
        <taxon>Eukaryota</taxon>
        <taxon>Metazoa</taxon>
        <taxon>Chordata</taxon>
        <taxon>Craniata</taxon>
        <taxon>Vertebrata</taxon>
        <taxon>Euteleostomi</taxon>
        <taxon>Lepidosauria</taxon>
        <taxon>Squamata</taxon>
        <taxon>Bifurcata</taxon>
        <taxon>Unidentata</taxon>
        <taxon>Episquamata</taxon>
        <taxon>Toxicofera</taxon>
        <taxon>Iguania</taxon>
        <taxon>Phrynosomatidae</taxon>
        <taxon>Phrynosomatinae</taxon>
        <taxon>Phrynosoma</taxon>
    </lineage>
</organism>